<keyword evidence="10" id="KW-1185">Reference proteome</keyword>
<keyword evidence="4 9" id="KW-0378">Hydrolase</keyword>
<dbReference type="InterPro" id="IPR022764">
    <property type="entry name" value="Peptidase_S54_rhomboid_dom"/>
</dbReference>
<evidence type="ECO:0000256" key="7">
    <source>
        <dbReference type="SAM" id="Phobius"/>
    </source>
</evidence>
<feature type="transmembrane region" description="Helical" evidence="7">
    <location>
        <begin position="175"/>
        <end position="195"/>
    </location>
</feature>
<evidence type="ECO:0000256" key="5">
    <source>
        <dbReference type="ARBA" id="ARBA00022989"/>
    </source>
</evidence>
<comment type="subcellular location">
    <subcellularLocation>
        <location evidence="1">Membrane</location>
        <topology evidence="1">Multi-pass membrane protein</topology>
    </subcellularLocation>
</comment>
<dbReference type="GO" id="GO:0008233">
    <property type="term" value="F:peptidase activity"/>
    <property type="evidence" value="ECO:0007669"/>
    <property type="project" value="UniProtKB-KW"/>
</dbReference>
<dbReference type="RefSeq" id="WP_379014897.1">
    <property type="nucleotide sequence ID" value="NZ_JBHSDC010000027.1"/>
</dbReference>
<keyword evidence="5 7" id="KW-1133">Transmembrane helix</keyword>
<dbReference type="EMBL" id="JBHSDC010000027">
    <property type="protein sequence ID" value="MFC4232873.1"/>
    <property type="molecule type" value="Genomic_DNA"/>
</dbReference>
<evidence type="ECO:0000313" key="10">
    <source>
        <dbReference type="Proteomes" id="UP001595906"/>
    </source>
</evidence>
<proteinExistence type="inferred from homology"/>
<comment type="similarity">
    <text evidence="2">Belongs to the peptidase S54 family.</text>
</comment>
<feature type="transmembrane region" description="Helical" evidence="7">
    <location>
        <begin position="42"/>
        <end position="66"/>
    </location>
</feature>
<dbReference type="PANTHER" id="PTHR43731">
    <property type="entry name" value="RHOMBOID PROTEASE"/>
    <property type="match status" value="1"/>
</dbReference>
<organism evidence="9 10">
    <name type="scientific">Parasediminibacterium paludis</name>
    <dbReference type="NCBI Taxonomy" id="908966"/>
    <lineage>
        <taxon>Bacteria</taxon>
        <taxon>Pseudomonadati</taxon>
        <taxon>Bacteroidota</taxon>
        <taxon>Chitinophagia</taxon>
        <taxon>Chitinophagales</taxon>
        <taxon>Chitinophagaceae</taxon>
        <taxon>Parasediminibacterium</taxon>
    </lineage>
</organism>
<evidence type="ECO:0000256" key="3">
    <source>
        <dbReference type="ARBA" id="ARBA00022692"/>
    </source>
</evidence>
<evidence type="ECO:0000256" key="1">
    <source>
        <dbReference type="ARBA" id="ARBA00004141"/>
    </source>
</evidence>
<accession>A0ABV8PXP2</accession>
<dbReference type="PANTHER" id="PTHR43731:SF14">
    <property type="entry name" value="PRESENILIN-ASSOCIATED RHOMBOID-LIKE PROTEIN, MITOCHONDRIAL"/>
    <property type="match status" value="1"/>
</dbReference>
<dbReference type="InterPro" id="IPR035952">
    <property type="entry name" value="Rhomboid-like_sf"/>
</dbReference>
<keyword evidence="9" id="KW-0645">Protease</keyword>
<protein>
    <submittedName>
        <fullName evidence="9">Rhomboid family intramembrane serine protease</fullName>
        <ecNumber evidence="9">3.4.21.-</ecNumber>
    </submittedName>
</protein>
<evidence type="ECO:0000256" key="4">
    <source>
        <dbReference type="ARBA" id="ARBA00022801"/>
    </source>
</evidence>
<keyword evidence="3 7" id="KW-0812">Transmembrane</keyword>
<dbReference type="Gene3D" id="1.20.1540.10">
    <property type="entry name" value="Rhomboid-like"/>
    <property type="match status" value="1"/>
</dbReference>
<feature type="domain" description="Peptidase S54 rhomboid" evidence="8">
    <location>
        <begin position="40"/>
        <end position="191"/>
    </location>
</feature>
<feature type="transmembrane region" description="Helical" evidence="7">
    <location>
        <begin position="139"/>
        <end position="163"/>
    </location>
</feature>
<dbReference type="GO" id="GO:0006508">
    <property type="term" value="P:proteolysis"/>
    <property type="evidence" value="ECO:0007669"/>
    <property type="project" value="UniProtKB-KW"/>
</dbReference>
<evidence type="ECO:0000256" key="6">
    <source>
        <dbReference type="ARBA" id="ARBA00023136"/>
    </source>
</evidence>
<feature type="transmembrane region" description="Helical" evidence="7">
    <location>
        <begin position="111"/>
        <end position="132"/>
    </location>
</feature>
<dbReference type="Proteomes" id="UP001595906">
    <property type="component" value="Unassembled WGS sequence"/>
</dbReference>
<name>A0ABV8PXP2_9BACT</name>
<keyword evidence="6 7" id="KW-0472">Membrane</keyword>
<sequence length="214" mass="24160">MLNVTLIIIIITCLISFAAFQKEAVLDGLIFYPPAINNQKQWYRFITCGFIHADFMHLAFNMYSLWMFGGAVEDAFTRIYGNMGEAYYILLYLSSLVACLMPTYAKNIDNYYYRSLGASGAVSAIVFTYIFIDPAEKMALLILPIPLPAFLFGAIYLGVSAYLAKKGTSHINHSAHLWGAIYGIVFLIVTSYFFSDFKAVGWFIKQVTQYLQSL</sequence>
<dbReference type="InterPro" id="IPR050925">
    <property type="entry name" value="Rhomboid_protease_S54"/>
</dbReference>
<evidence type="ECO:0000259" key="8">
    <source>
        <dbReference type="Pfam" id="PF01694"/>
    </source>
</evidence>
<feature type="transmembrane region" description="Helical" evidence="7">
    <location>
        <begin position="86"/>
        <end position="105"/>
    </location>
</feature>
<dbReference type="SUPFAM" id="SSF144091">
    <property type="entry name" value="Rhomboid-like"/>
    <property type="match status" value="1"/>
</dbReference>
<evidence type="ECO:0000313" key="9">
    <source>
        <dbReference type="EMBL" id="MFC4232873.1"/>
    </source>
</evidence>
<dbReference type="EC" id="3.4.21.-" evidence="9"/>
<reference evidence="10" key="1">
    <citation type="journal article" date="2019" name="Int. J. Syst. Evol. Microbiol.">
        <title>The Global Catalogue of Microorganisms (GCM) 10K type strain sequencing project: providing services to taxonomists for standard genome sequencing and annotation.</title>
        <authorList>
            <consortium name="The Broad Institute Genomics Platform"/>
            <consortium name="The Broad Institute Genome Sequencing Center for Infectious Disease"/>
            <person name="Wu L."/>
            <person name="Ma J."/>
        </authorList>
    </citation>
    <scope>NUCLEOTIDE SEQUENCE [LARGE SCALE GENOMIC DNA]</scope>
    <source>
        <strain evidence="10">CECT 8010</strain>
    </source>
</reference>
<comment type="caution">
    <text evidence="9">The sequence shown here is derived from an EMBL/GenBank/DDBJ whole genome shotgun (WGS) entry which is preliminary data.</text>
</comment>
<evidence type="ECO:0000256" key="2">
    <source>
        <dbReference type="ARBA" id="ARBA00009045"/>
    </source>
</evidence>
<dbReference type="Pfam" id="PF01694">
    <property type="entry name" value="Rhomboid"/>
    <property type="match status" value="1"/>
</dbReference>
<gene>
    <name evidence="9" type="ORF">ACFOW1_13305</name>
</gene>